<dbReference type="SUPFAM" id="SSF89447">
    <property type="entry name" value="AbrB/MazE/MraZ-like"/>
    <property type="match status" value="1"/>
</dbReference>
<dbReference type="AlphaFoldDB" id="A0A0P7Z9U7"/>
<dbReference type="Proteomes" id="UP000050360">
    <property type="component" value="Unassembled WGS sequence"/>
</dbReference>
<evidence type="ECO:0000313" key="2">
    <source>
        <dbReference type="Proteomes" id="UP000050360"/>
    </source>
</evidence>
<accession>A0A0P7Z9U7</accession>
<proteinExistence type="predicted"/>
<organism evidence="1 2">
    <name type="scientific">Candidatus Methanoperedens nitratireducens</name>
    <dbReference type="NCBI Taxonomy" id="1392998"/>
    <lineage>
        <taxon>Archaea</taxon>
        <taxon>Methanobacteriati</taxon>
        <taxon>Methanobacteriota</taxon>
        <taxon>Stenosarchaea group</taxon>
        <taxon>Methanomicrobia</taxon>
        <taxon>Methanosarcinales</taxon>
        <taxon>ANME-2 cluster</taxon>
        <taxon>Candidatus Methanoperedentaceae</taxon>
        <taxon>Candidatus Methanoperedens</taxon>
    </lineage>
</organism>
<reference evidence="1 2" key="1">
    <citation type="submission" date="2015-09" db="EMBL/GenBank/DDBJ databases">
        <title>A metagenomics-based metabolic model of nitrate-dependent anaerobic oxidation of methane by Methanoperedens-like archaea.</title>
        <authorList>
            <person name="Arshad A."/>
            <person name="Speth D.R."/>
            <person name="De Graaf R.M."/>
            <person name="Op Den Camp H.J."/>
            <person name="Jetten M.S."/>
            <person name="Welte C.U."/>
        </authorList>
    </citation>
    <scope>NUCLEOTIDE SEQUENCE [LARGE SCALE GENOMIC DNA]</scope>
</reference>
<protein>
    <submittedName>
        <fullName evidence="1">SpoVT / AbrB like domain protein</fullName>
    </submittedName>
</protein>
<dbReference type="EMBL" id="LKCM01000453">
    <property type="protein sequence ID" value="KPQ41045.1"/>
    <property type="molecule type" value="Genomic_DNA"/>
</dbReference>
<name>A0A0P7Z9U7_9EURY</name>
<sequence length="80" mass="9132">MAEYILKVGKKGELYTPKKLRLKIGLSPGNEIIATIKGEEILLKKRKTIINLLEEDSITSVTEGEIKKERPLLEKELLER</sequence>
<gene>
    <name evidence="1" type="ORF">MPEBLZ_04409</name>
</gene>
<evidence type="ECO:0000313" key="1">
    <source>
        <dbReference type="EMBL" id="KPQ41045.1"/>
    </source>
</evidence>
<comment type="caution">
    <text evidence="1">The sequence shown here is derived from an EMBL/GenBank/DDBJ whole genome shotgun (WGS) entry which is preliminary data.</text>
</comment>
<dbReference type="InterPro" id="IPR037914">
    <property type="entry name" value="SpoVT-AbrB_sf"/>
</dbReference>